<dbReference type="Pfam" id="PF10075">
    <property type="entry name" value="CSN8_PSD8_EIF3K"/>
    <property type="match status" value="1"/>
</dbReference>
<dbReference type="PANTHER" id="PTHR12387:SF0">
    <property type="entry name" value="26S PROTEASOME NON-ATPASE REGULATORY SUBUNIT 8"/>
    <property type="match status" value="1"/>
</dbReference>
<evidence type="ECO:0000313" key="4">
    <source>
        <dbReference type="EMBL" id="TPX67444.1"/>
    </source>
</evidence>
<dbReference type="InterPro" id="IPR000717">
    <property type="entry name" value="PCI_dom"/>
</dbReference>
<proteinExistence type="inferred from homology"/>
<dbReference type="PROSITE" id="PS50250">
    <property type="entry name" value="PCI"/>
    <property type="match status" value="1"/>
</dbReference>
<dbReference type="GO" id="GO:0005829">
    <property type="term" value="C:cytosol"/>
    <property type="evidence" value="ECO:0007669"/>
    <property type="project" value="TreeGrafter"/>
</dbReference>
<evidence type="ECO:0000256" key="2">
    <source>
        <dbReference type="ARBA" id="ARBA00022942"/>
    </source>
</evidence>
<evidence type="ECO:0000313" key="5">
    <source>
        <dbReference type="Proteomes" id="UP000320333"/>
    </source>
</evidence>
<dbReference type="GO" id="GO:0008541">
    <property type="term" value="C:proteasome regulatory particle, lid subcomplex"/>
    <property type="evidence" value="ECO:0007669"/>
    <property type="project" value="TreeGrafter"/>
</dbReference>
<sequence>MFKWTRGRHTSKSHCPSPSFACSSASVYTHFTFPEAVALFETLKKDFNTPNPDIKKCGQHLATLKVNLTQLSFLQAASQKELLLTREILELGAQWSVKAKDIPSFERYIAQLKTYYHDYSSSLPASQRQYPLLGLNLLRLLAQNRIAEFHTELELIDPEQVSNNLYIKHPVGVEQSLMEGSYNRVWRSKADVPAEEYLFFIDILIGTIRNEIGSCSEKAYEKLPITDAATLLYFKTTKEVTDFAAERGWTVEGSYIAFVKQGGDTLEIPAPKMIRHALGYARELERIV</sequence>
<dbReference type="EMBL" id="QEAP01000398">
    <property type="protein sequence ID" value="TPX67444.1"/>
    <property type="molecule type" value="Genomic_DNA"/>
</dbReference>
<keyword evidence="2" id="KW-0647">Proteasome</keyword>
<dbReference type="PANTHER" id="PTHR12387">
    <property type="entry name" value="26S PROTEASOME NON-ATPASE REGULATORY SUBUNIT 8"/>
    <property type="match status" value="1"/>
</dbReference>
<comment type="similarity">
    <text evidence="1">Belongs to the proteasome subunit S14 family.</text>
</comment>
<accession>A0A507EUA3</accession>
<dbReference type="OrthoDB" id="8775810at2759"/>
<evidence type="ECO:0000256" key="1">
    <source>
        <dbReference type="ARBA" id="ARBA00009627"/>
    </source>
</evidence>
<dbReference type="GO" id="GO:0005634">
    <property type="term" value="C:nucleus"/>
    <property type="evidence" value="ECO:0007669"/>
    <property type="project" value="TreeGrafter"/>
</dbReference>
<comment type="caution">
    <text evidence="4">The sequence shown here is derived from an EMBL/GenBank/DDBJ whole genome shotgun (WGS) entry which is preliminary data.</text>
</comment>
<keyword evidence="5" id="KW-1185">Reference proteome</keyword>
<gene>
    <name evidence="4" type="ORF">CcCBS67573_g07506</name>
</gene>
<dbReference type="STRING" id="246404.A0A507EUA3"/>
<dbReference type="AlphaFoldDB" id="A0A507EUA3"/>
<evidence type="ECO:0000259" key="3">
    <source>
        <dbReference type="PROSITE" id="PS50250"/>
    </source>
</evidence>
<dbReference type="FunFam" id="1.25.40.990:FF:000001">
    <property type="entry name" value="26S proteasome non-ATPase regulatory subunit"/>
    <property type="match status" value="1"/>
</dbReference>
<organism evidence="4 5">
    <name type="scientific">Chytriomyces confervae</name>
    <dbReference type="NCBI Taxonomy" id="246404"/>
    <lineage>
        <taxon>Eukaryota</taxon>
        <taxon>Fungi</taxon>
        <taxon>Fungi incertae sedis</taxon>
        <taxon>Chytridiomycota</taxon>
        <taxon>Chytridiomycota incertae sedis</taxon>
        <taxon>Chytridiomycetes</taxon>
        <taxon>Chytridiales</taxon>
        <taxon>Chytriomycetaceae</taxon>
        <taxon>Chytriomyces</taxon>
    </lineage>
</organism>
<name>A0A507EUA3_9FUNG</name>
<protein>
    <recommendedName>
        <fullName evidence="3">PCI domain-containing protein</fullName>
    </recommendedName>
</protein>
<dbReference type="Gene3D" id="1.25.40.990">
    <property type="match status" value="1"/>
</dbReference>
<reference evidence="4 5" key="1">
    <citation type="journal article" date="2019" name="Sci. Rep.">
        <title>Comparative genomics of chytrid fungi reveal insights into the obligate biotrophic and pathogenic lifestyle of Synchytrium endobioticum.</title>
        <authorList>
            <person name="van de Vossenberg B.T.L.H."/>
            <person name="Warris S."/>
            <person name="Nguyen H.D.T."/>
            <person name="van Gent-Pelzer M.P.E."/>
            <person name="Joly D.L."/>
            <person name="van de Geest H.C."/>
            <person name="Bonants P.J.M."/>
            <person name="Smith D.S."/>
            <person name="Levesque C.A."/>
            <person name="van der Lee T.A.J."/>
        </authorList>
    </citation>
    <scope>NUCLEOTIDE SEQUENCE [LARGE SCALE GENOMIC DNA]</scope>
    <source>
        <strain evidence="4 5">CBS 675.73</strain>
    </source>
</reference>
<feature type="domain" description="PCI" evidence="3">
    <location>
        <begin position="103"/>
        <end position="273"/>
    </location>
</feature>
<dbReference type="Proteomes" id="UP000320333">
    <property type="component" value="Unassembled WGS sequence"/>
</dbReference>
<dbReference type="InterPro" id="IPR006746">
    <property type="entry name" value="26S_Psome_Rpn12"/>
</dbReference>
<dbReference type="InterPro" id="IPR033464">
    <property type="entry name" value="CSN8_PSD8_EIF3K"/>
</dbReference>
<dbReference type="GO" id="GO:0043161">
    <property type="term" value="P:proteasome-mediated ubiquitin-dependent protein catabolic process"/>
    <property type="evidence" value="ECO:0007669"/>
    <property type="project" value="TreeGrafter"/>
</dbReference>